<evidence type="ECO:0000313" key="2">
    <source>
        <dbReference type="EMBL" id="MBB5253599.1"/>
    </source>
</evidence>
<name>A0A650CHX3_SULOH</name>
<keyword evidence="3" id="KW-0560">Oxidoreductase</keyword>
<evidence type="ECO:0000313" key="3">
    <source>
        <dbReference type="EMBL" id="QGR17383.1"/>
    </source>
</evidence>
<evidence type="ECO:0000259" key="1">
    <source>
        <dbReference type="PROSITE" id="PS51725"/>
    </source>
</evidence>
<evidence type="ECO:0000313" key="5">
    <source>
        <dbReference type="Proteomes" id="UP000582213"/>
    </source>
</evidence>
<dbReference type="PROSITE" id="PS51725">
    <property type="entry name" value="ABM"/>
    <property type="match status" value="1"/>
</dbReference>
<evidence type="ECO:0000313" key="4">
    <source>
        <dbReference type="Proteomes" id="UP000427373"/>
    </source>
</evidence>
<dbReference type="Pfam" id="PF03992">
    <property type="entry name" value="ABM"/>
    <property type="match status" value="1"/>
</dbReference>
<organism evidence="3 4">
    <name type="scientific">Sulfurisphaera ohwakuensis</name>
    <dbReference type="NCBI Taxonomy" id="69656"/>
    <lineage>
        <taxon>Archaea</taxon>
        <taxon>Thermoproteota</taxon>
        <taxon>Thermoprotei</taxon>
        <taxon>Sulfolobales</taxon>
        <taxon>Sulfolobaceae</taxon>
        <taxon>Sulfurisphaera</taxon>
    </lineage>
</organism>
<dbReference type="EMBL" id="JACHFY010000005">
    <property type="protein sequence ID" value="MBB5253599.1"/>
    <property type="molecule type" value="Genomic_DNA"/>
</dbReference>
<dbReference type="Gene3D" id="3.30.70.100">
    <property type="match status" value="1"/>
</dbReference>
<dbReference type="InterPro" id="IPR050404">
    <property type="entry name" value="Heme-degrading_MO"/>
</dbReference>
<dbReference type="AlphaFoldDB" id="A0A650CHX3"/>
<dbReference type="KEGG" id="soh:D1869_09395"/>
<keyword evidence="3" id="KW-0503">Monooxygenase</keyword>
<protein>
    <submittedName>
        <fullName evidence="3">Antibiotic biosynthesis monooxygenase</fullName>
    </submittedName>
    <submittedName>
        <fullName evidence="2">Heme-degrading monooxygenase HmoA</fullName>
    </submittedName>
</protein>
<sequence>MISVGFYYRVKRGFENEFERKFGEVVSFLSNFKGFRGARLYRSVDDPSEYLIYSEWEDLESYKNFINSTAYRETVEYGRSIIEGRPTHKVFQQVNT</sequence>
<dbReference type="EMBL" id="CP045484">
    <property type="protein sequence ID" value="QGR17383.1"/>
    <property type="molecule type" value="Genomic_DNA"/>
</dbReference>
<dbReference type="InterPro" id="IPR011008">
    <property type="entry name" value="Dimeric_a/b-barrel"/>
</dbReference>
<proteinExistence type="predicted"/>
<dbReference type="GeneID" id="42801456"/>
<dbReference type="InterPro" id="IPR007138">
    <property type="entry name" value="ABM_dom"/>
</dbReference>
<reference evidence="3 4" key="1">
    <citation type="submission" date="2019-10" db="EMBL/GenBank/DDBJ databases">
        <title>Genome Sequences from Six Type Strain Members of the Archaeal Family Sulfolobaceae: Acidianus ambivalens, Acidianus infernus, Metallosphaera prunae, Stygiolobus azoricus, Sulfolobus metallicus, and Sulfurisphaera ohwakuensis.</title>
        <authorList>
            <person name="Counts J.A."/>
            <person name="Kelly R.M."/>
        </authorList>
    </citation>
    <scope>NUCLEOTIDE SEQUENCE [LARGE SCALE GENOMIC DNA]</scope>
    <source>
        <strain evidence="3 4">TA-1</strain>
    </source>
</reference>
<dbReference type="GO" id="GO:0004497">
    <property type="term" value="F:monooxygenase activity"/>
    <property type="evidence" value="ECO:0007669"/>
    <property type="project" value="UniProtKB-KW"/>
</dbReference>
<dbReference type="PANTHER" id="PTHR34474:SF2">
    <property type="entry name" value="SIGNAL TRANSDUCTION PROTEIN TRAP"/>
    <property type="match status" value="1"/>
</dbReference>
<dbReference type="SUPFAM" id="SSF54909">
    <property type="entry name" value="Dimeric alpha+beta barrel"/>
    <property type="match status" value="1"/>
</dbReference>
<keyword evidence="4" id="KW-1185">Reference proteome</keyword>
<feature type="domain" description="ABM" evidence="1">
    <location>
        <begin position="2"/>
        <end position="90"/>
    </location>
</feature>
<gene>
    <name evidence="3" type="ORF">D1869_09395</name>
    <name evidence="2" type="ORF">HNQ62_001368</name>
</gene>
<dbReference type="Proteomes" id="UP000427373">
    <property type="component" value="Chromosome"/>
</dbReference>
<accession>A0A650CHX3</accession>
<dbReference type="Proteomes" id="UP000582213">
    <property type="component" value="Unassembled WGS sequence"/>
</dbReference>
<dbReference type="RefSeq" id="WP_156014866.1">
    <property type="nucleotide sequence ID" value="NZ_CP045484.1"/>
</dbReference>
<reference evidence="2 5" key="2">
    <citation type="submission" date="2020-08" db="EMBL/GenBank/DDBJ databases">
        <title>Genomic Encyclopedia of Type Strains, Phase IV (KMG-IV): sequencing the most valuable type-strain genomes for metagenomic binning, comparative biology and taxonomic classification.</title>
        <authorList>
            <person name="Goeker M."/>
        </authorList>
    </citation>
    <scope>NUCLEOTIDE SEQUENCE [LARGE SCALE GENOMIC DNA]</scope>
    <source>
        <strain evidence="2 5">DSM 12421</strain>
    </source>
</reference>
<dbReference type="PANTHER" id="PTHR34474">
    <property type="entry name" value="SIGNAL TRANSDUCTION PROTEIN TRAP"/>
    <property type="match status" value="1"/>
</dbReference>
<dbReference type="OrthoDB" id="8690at2157"/>